<sequence>MAQDKSAEIIKFSGAAEPPQEPAPAPESFNADEAPAPEQPDLHKPGLEDLGAGAFLRAAREAANLSVEAVSAATKVKAEHVEAIEWMRLDRLPALAYITGFVKAYARYLGLDADQVAAAFKAEAIAATPAPVTAPAAEGVMPQGDGARLGSVFAMLAVILFALWIGYQVLGGGGHQEQPTATRLEARPAPASQAPQNAPAPVVPETSQIVETENAPVADETPAPDAAATKNLSPPETSAEEAAGAIPAAASDAQTVPSAEETTPAPEVTEEPVQAETPAPAVEEPRERALPRRARPAPPPRQPVIVKAELSRSIAPDYPNRCTRGANDMESVTLRFDVSAEGRAVNMRVASSTNNCFETEALNTVGRWRFSPRTVDGASAVETGKTATLNFRK</sequence>
<feature type="compositionally biased region" description="Low complexity" evidence="5">
    <location>
        <begin position="240"/>
        <end position="282"/>
    </location>
</feature>
<dbReference type="Gene3D" id="1.10.260.40">
    <property type="entry name" value="lambda repressor-like DNA-binding domains"/>
    <property type="match status" value="1"/>
</dbReference>
<comment type="subcellular location">
    <subcellularLocation>
        <location evidence="1">Membrane</location>
        <topology evidence="1">Single-pass membrane protein</topology>
    </subcellularLocation>
</comment>
<dbReference type="InterPro" id="IPR037682">
    <property type="entry name" value="TonB_C"/>
</dbReference>
<proteinExistence type="predicted"/>
<protein>
    <submittedName>
        <fullName evidence="8">TonB family protein</fullName>
    </submittedName>
</protein>
<evidence type="ECO:0000256" key="1">
    <source>
        <dbReference type="ARBA" id="ARBA00004167"/>
    </source>
</evidence>
<dbReference type="Pfam" id="PF03544">
    <property type="entry name" value="TonB_C"/>
    <property type="match status" value="1"/>
</dbReference>
<gene>
    <name evidence="8" type="ORF">ACFMB1_03830</name>
</gene>
<dbReference type="SUPFAM" id="SSF74653">
    <property type="entry name" value="TolA/TonB C-terminal domain"/>
    <property type="match status" value="1"/>
</dbReference>
<dbReference type="CDD" id="cd00093">
    <property type="entry name" value="HTH_XRE"/>
    <property type="match status" value="1"/>
</dbReference>
<evidence type="ECO:0000313" key="9">
    <source>
        <dbReference type="Proteomes" id="UP001596116"/>
    </source>
</evidence>
<name>A0ABW1KXB4_9PROT</name>
<comment type="caution">
    <text evidence="8">The sequence shown here is derived from an EMBL/GenBank/DDBJ whole genome shotgun (WGS) entry which is preliminary data.</text>
</comment>
<dbReference type="PANTHER" id="PTHR34475:SF1">
    <property type="entry name" value="CYTOSKELETON PROTEIN RODZ"/>
    <property type="match status" value="1"/>
</dbReference>
<keyword evidence="2 6" id="KW-0812">Transmembrane</keyword>
<keyword evidence="4 6" id="KW-0472">Membrane</keyword>
<feature type="region of interest" description="Disordered" evidence="5">
    <location>
        <begin position="1"/>
        <end position="47"/>
    </location>
</feature>
<evidence type="ECO:0000313" key="8">
    <source>
        <dbReference type="EMBL" id="MFC6034657.1"/>
    </source>
</evidence>
<organism evidence="8 9">
    <name type="scientific">Hyphococcus aureus</name>
    <dbReference type="NCBI Taxonomy" id="2666033"/>
    <lineage>
        <taxon>Bacteria</taxon>
        <taxon>Pseudomonadati</taxon>
        <taxon>Pseudomonadota</taxon>
        <taxon>Alphaproteobacteria</taxon>
        <taxon>Parvularculales</taxon>
        <taxon>Parvularculaceae</taxon>
        <taxon>Hyphococcus</taxon>
    </lineage>
</organism>
<dbReference type="EMBL" id="JBHPON010000001">
    <property type="protein sequence ID" value="MFC6034657.1"/>
    <property type="molecule type" value="Genomic_DNA"/>
</dbReference>
<dbReference type="InterPro" id="IPR010982">
    <property type="entry name" value="Lambda_DNA-bd_dom_sf"/>
</dbReference>
<feature type="compositionally biased region" description="Low complexity" evidence="5">
    <location>
        <begin position="215"/>
        <end position="229"/>
    </location>
</feature>
<dbReference type="Gene3D" id="3.30.2420.10">
    <property type="entry name" value="TonB"/>
    <property type="match status" value="1"/>
</dbReference>
<dbReference type="InterPro" id="IPR050400">
    <property type="entry name" value="Bact_Cytoskel_RodZ"/>
</dbReference>
<dbReference type="NCBIfam" id="TIGR01352">
    <property type="entry name" value="tonB_Cterm"/>
    <property type="match status" value="1"/>
</dbReference>
<evidence type="ECO:0000256" key="4">
    <source>
        <dbReference type="ARBA" id="ARBA00023136"/>
    </source>
</evidence>
<feature type="domain" description="TonB C-terminal" evidence="7">
    <location>
        <begin position="316"/>
        <end position="391"/>
    </location>
</feature>
<dbReference type="InterPro" id="IPR001387">
    <property type="entry name" value="Cro/C1-type_HTH"/>
</dbReference>
<evidence type="ECO:0000256" key="6">
    <source>
        <dbReference type="SAM" id="Phobius"/>
    </source>
</evidence>
<evidence type="ECO:0000256" key="5">
    <source>
        <dbReference type="SAM" id="MobiDB-lite"/>
    </source>
</evidence>
<accession>A0ABW1KXB4</accession>
<feature type="region of interest" description="Disordered" evidence="5">
    <location>
        <begin position="174"/>
        <end position="302"/>
    </location>
</feature>
<dbReference type="Proteomes" id="UP001596116">
    <property type="component" value="Unassembled WGS sequence"/>
</dbReference>
<evidence type="ECO:0000259" key="7">
    <source>
        <dbReference type="Pfam" id="PF03544"/>
    </source>
</evidence>
<keyword evidence="9" id="KW-1185">Reference proteome</keyword>
<dbReference type="InterPro" id="IPR006260">
    <property type="entry name" value="TonB/TolA_C"/>
</dbReference>
<reference evidence="8 9" key="1">
    <citation type="submission" date="2024-09" db="EMBL/GenBank/DDBJ databases">
        <authorList>
            <person name="Zhang Z.-H."/>
        </authorList>
    </citation>
    <scope>NUCLEOTIDE SEQUENCE [LARGE SCALE GENOMIC DNA]</scope>
    <source>
        <strain evidence="8 9">HHTR114</strain>
    </source>
</reference>
<evidence type="ECO:0000256" key="2">
    <source>
        <dbReference type="ARBA" id="ARBA00022692"/>
    </source>
</evidence>
<evidence type="ECO:0000256" key="3">
    <source>
        <dbReference type="ARBA" id="ARBA00022989"/>
    </source>
</evidence>
<feature type="transmembrane region" description="Helical" evidence="6">
    <location>
        <begin position="149"/>
        <end position="170"/>
    </location>
</feature>
<feature type="compositionally biased region" description="Low complexity" evidence="5">
    <location>
        <begin position="187"/>
        <end position="204"/>
    </location>
</feature>
<keyword evidence="3 6" id="KW-1133">Transmembrane helix</keyword>
<dbReference type="RefSeq" id="WP_379880006.1">
    <property type="nucleotide sequence ID" value="NZ_JBHPON010000001.1"/>
</dbReference>
<dbReference type="Pfam" id="PF13413">
    <property type="entry name" value="HTH_25"/>
    <property type="match status" value="1"/>
</dbReference>
<dbReference type="PANTHER" id="PTHR34475">
    <property type="match status" value="1"/>
</dbReference>